<proteinExistence type="predicted"/>
<protein>
    <submittedName>
        <fullName evidence="1">Uncharacterized protein</fullName>
    </submittedName>
</protein>
<organism evidence="1">
    <name type="scientific">Cucumis melo</name>
    <name type="common">Muskmelon</name>
    <dbReference type="NCBI Taxonomy" id="3656"/>
    <lineage>
        <taxon>Eukaryota</taxon>
        <taxon>Viridiplantae</taxon>
        <taxon>Streptophyta</taxon>
        <taxon>Embryophyta</taxon>
        <taxon>Tracheophyta</taxon>
        <taxon>Spermatophyta</taxon>
        <taxon>Magnoliopsida</taxon>
        <taxon>eudicotyledons</taxon>
        <taxon>Gunneridae</taxon>
        <taxon>Pentapetalae</taxon>
        <taxon>rosids</taxon>
        <taxon>fabids</taxon>
        <taxon>Cucurbitales</taxon>
        <taxon>Cucurbitaceae</taxon>
        <taxon>Benincaseae</taxon>
        <taxon>Cucumis</taxon>
    </lineage>
</organism>
<accession>A0A9I9EKA7</accession>
<dbReference type="AlphaFoldDB" id="A0A9I9EKA7"/>
<dbReference type="EnsemblPlants" id="MELO3C034921.2.1">
    <property type="protein sequence ID" value="MELO3C034921.2.1"/>
    <property type="gene ID" value="MELO3C034921.2"/>
</dbReference>
<dbReference type="Gramene" id="MELO3C034921.2.1">
    <property type="protein sequence ID" value="MELO3C034921.2.1"/>
    <property type="gene ID" value="MELO3C034921.2"/>
</dbReference>
<sequence>MEFANDQLKTIATEVVKQHQNISELNSRERIKLMQIIFCSVDDIKGFMWIPMNLKLEYCNVLLKDNICQYSEKQSRTNPKVRVLLGFSPPRFVLFNFFTLHIGTSLIAQGHTPGGNYLLYACEFL</sequence>
<evidence type="ECO:0000313" key="1">
    <source>
        <dbReference type="EnsemblPlants" id="MELO3C034921.2.1"/>
    </source>
</evidence>
<reference evidence="1" key="1">
    <citation type="submission" date="2023-03" db="UniProtKB">
        <authorList>
            <consortium name="EnsemblPlants"/>
        </authorList>
    </citation>
    <scope>IDENTIFICATION</scope>
</reference>
<name>A0A9I9EKA7_CUCME</name>